<protein>
    <submittedName>
        <fullName evidence="8">TMEM144 protein</fullName>
    </submittedName>
</protein>
<feature type="transmembrane region" description="Helical" evidence="7">
    <location>
        <begin position="36"/>
        <end position="56"/>
    </location>
</feature>
<dbReference type="InterPro" id="IPR010651">
    <property type="entry name" value="Sugar_transport"/>
</dbReference>
<feature type="transmembrane region" description="Helical" evidence="7">
    <location>
        <begin position="68"/>
        <end position="97"/>
    </location>
</feature>
<feature type="transmembrane region" description="Helical" evidence="7">
    <location>
        <begin position="291"/>
        <end position="311"/>
    </location>
</feature>
<evidence type="ECO:0000256" key="5">
    <source>
        <dbReference type="ARBA" id="ARBA00023136"/>
    </source>
</evidence>
<dbReference type="AlphaFoldDB" id="A0A812RTU8"/>
<feature type="transmembrane region" description="Helical" evidence="7">
    <location>
        <begin position="125"/>
        <end position="145"/>
    </location>
</feature>
<comment type="subcellular location">
    <subcellularLocation>
        <location evidence="1">Membrane</location>
        <topology evidence="1">Multi-pass membrane protein</topology>
    </subcellularLocation>
</comment>
<evidence type="ECO:0000313" key="9">
    <source>
        <dbReference type="Proteomes" id="UP000604046"/>
    </source>
</evidence>
<dbReference type="InterPro" id="IPR012435">
    <property type="entry name" value="TMEM144"/>
</dbReference>
<keyword evidence="3 7" id="KW-0812">Transmembrane</keyword>
<evidence type="ECO:0000256" key="3">
    <source>
        <dbReference type="ARBA" id="ARBA00022692"/>
    </source>
</evidence>
<feature type="region of interest" description="Disordered" evidence="6">
    <location>
        <begin position="154"/>
        <end position="179"/>
    </location>
</feature>
<dbReference type="GO" id="GO:0015144">
    <property type="term" value="F:carbohydrate transmembrane transporter activity"/>
    <property type="evidence" value="ECO:0007669"/>
    <property type="project" value="InterPro"/>
</dbReference>
<dbReference type="SUPFAM" id="SSF103481">
    <property type="entry name" value="Multidrug resistance efflux transporter EmrE"/>
    <property type="match status" value="1"/>
</dbReference>
<feature type="transmembrane region" description="Helical" evidence="7">
    <location>
        <begin position="258"/>
        <end position="279"/>
    </location>
</feature>
<evidence type="ECO:0000256" key="4">
    <source>
        <dbReference type="ARBA" id="ARBA00022989"/>
    </source>
</evidence>
<sequence length="339" mass="36661">MTEQLALGYACCLIASVAYAVNYLPVKKYDTSDGVFFTFAMSLGILIVGVLTGCFMQHEPLVFEPLAAVGGVIFTLANLLCPLVIQLIGLGLGLTIWDLSNMLMGWVTGRFGLFGVDKEISQKPLFNYVGLALACVSLVFMYLAARFDKKPKEASADVEAPEEGKVDEEKQPLPEHSETQSHMRLVVGSALAMLVGVLLGTIFDLPQELTQGKFGPDHSPFALDYVFSHFLGIFVSAAVALLIYVIVRRRRSFVPLKLVLPAMLSGIIWAIGTVAWFQANGDLGFSVTYPIISSLPSILALLIGFCFFGELGSSKSRGFALTGVLIRLPGVILIALSRL</sequence>
<gene>
    <name evidence="8" type="primary">TMEM144</name>
    <name evidence="8" type="ORF">SNAT2548_LOCUS24616</name>
</gene>
<accession>A0A812RTU8</accession>
<dbReference type="PANTHER" id="PTHR16119:SF17">
    <property type="entry name" value="TRANSMEMBRANE PROTEIN 144"/>
    <property type="match status" value="1"/>
</dbReference>
<comment type="caution">
    <text evidence="8">The sequence shown here is derived from an EMBL/GenBank/DDBJ whole genome shotgun (WGS) entry which is preliminary data.</text>
</comment>
<dbReference type="OrthoDB" id="426527at2759"/>
<evidence type="ECO:0000256" key="6">
    <source>
        <dbReference type="SAM" id="MobiDB-lite"/>
    </source>
</evidence>
<reference evidence="8" key="1">
    <citation type="submission" date="2021-02" db="EMBL/GenBank/DDBJ databases">
        <authorList>
            <person name="Dougan E. K."/>
            <person name="Rhodes N."/>
            <person name="Thang M."/>
            <person name="Chan C."/>
        </authorList>
    </citation>
    <scope>NUCLEOTIDE SEQUENCE</scope>
</reference>
<dbReference type="Proteomes" id="UP000604046">
    <property type="component" value="Unassembled WGS sequence"/>
</dbReference>
<evidence type="ECO:0000256" key="1">
    <source>
        <dbReference type="ARBA" id="ARBA00004141"/>
    </source>
</evidence>
<dbReference type="PANTHER" id="PTHR16119">
    <property type="entry name" value="TRANSMEMBRANE PROTEIN 144"/>
    <property type="match status" value="1"/>
</dbReference>
<organism evidence="8 9">
    <name type="scientific">Symbiodinium natans</name>
    <dbReference type="NCBI Taxonomy" id="878477"/>
    <lineage>
        <taxon>Eukaryota</taxon>
        <taxon>Sar</taxon>
        <taxon>Alveolata</taxon>
        <taxon>Dinophyceae</taxon>
        <taxon>Suessiales</taxon>
        <taxon>Symbiodiniaceae</taxon>
        <taxon>Symbiodinium</taxon>
    </lineage>
</organism>
<dbReference type="InterPro" id="IPR037185">
    <property type="entry name" value="EmrE-like"/>
</dbReference>
<evidence type="ECO:0000256" key="2">
    <source>
        <dbReference type="ARBA" id="ARBA00005731"/>
    </source>
</evidence>
<name>A0A812RTU8_9DINO</name>
<keyword evidence="9" id="KW-1185">Reference proteome</keyword>
<keyword evidence="4 7" id="KW-1133">Transmembrane helix</keyword>
<feature type="transmembrane region" description="Helical" evidence="7">
    <location>
        <begin position="185"/>
        <end position="205"/>
    </location>
</feature>
<feature type="transmembrane region" description="Helical" evidence="7">
    <location>
        <begin position="225"/>
        <end position="246"/>
    </location>
</feature>
<keyword evidence="5 7" id="KW-0472">Membrane</keyword>
<feature type="compositionally biased region" description="Basic and acidic residues" evidence="6">
    <location>
        <begin position="162"/>
        <end position="179"/>
    </location>
</feature>
<evidence type="ECO:0000256" key="7">
    <source>
        <dbReference type="SAM" id="Phobius"/>
    </source>
</evidence>
<dbReference type="Pfam" id="PF07857">
    <property type="entry name" value="TMEM144"/>
    <property type="match status" value="1"/>
</dbReference>
<comment type="similarity">
    <text evidence="2">Belongs to the TMEM144 family.</text>
</comment>
<dbReference type="EMBL" id="CAJNDS010002364">
    <property type="protein sequence ID" value="CAE7450230.1"/>
    <property type="molecule type" value="Genomic_DNA"/>
</dbReference>
<proteinExistence type="inferred from homology"/>
<evidence type="ECO:0000313" key="8">
    <source>
        <dbReference type="EMBL" id="CAE7450230.1"/>
    </source>
</evidence>
<feature type="transmembrane region" description="Helical" evidence="7">
    <location>
        <begin position="318"/>
        <end position="336"/>
    </location>
</feature>
<dbReference type="GO" id="GO:0016020">
    <property type="term" value="C:membrane"/>
    <property type="evidence" value="ECO:0007669"/>
    <property type="project" value="UniProtKB-SubCell"/>
</dbReference>